<dbReference type="PANTHER" id="PTHR34597:SF3">
    <property type="entry name" value="OUTER MEMBRANE TRANSPORTER CDIB"/>
    <property type="match status" value="1"/>
</dbReference>
<dbReference type="Proteomes" id="UP001606210">
    <property type="component" value="Unassembled WGS sequence"/>
</dbReference>
<dbReference type="Gene3D" id="2.40.160.50">
    <property type="entry name" value="membrane protein fhac: a member of the omp85/tpsb transporter family"/>
    <property type="match status" value="1"/>
</dbReference>
<evidence type="ECO:0000313" key="4">
    <source>
        <dbReference type="Proteomes" id="UP001606210"/>
    </source>
</evidence>
<organism evidence="3 4">
    <name type="scientific">Pelomonas parva</name>
    <dbReference type="NCBI Taxonomy" id="3299032"/>
    <lineage>
        <taxon>Bacteria</taxon>
        <taxon>Pseudomonadati</taxon>
        <taxon>Pseudomonadota</taxon>
        <taxon>Betaproteobacteria</taxon>
        <taxon>Burkholderiales</taxon>
        <taxon>Sphaerotilaceae</taxon>
        <taxon>Roseateles</taxon>
    </lineage>
</organism>
<evidence type="ECO:0000256" key="1">
    <source>
        <dbReference type="SAM" id="SignalP"/>
    </source>
</evidence>
<dbReference type="EMBL" id="JBIGHV010000003">
    <property type="protein sequence ID" value="MFG6430013.1"/>
    <property type="molecule type" value="Genomic_DNA"/>
</dbReference>
<dbReference type="PANTHER" id="PTHR34597">
    <property type="entry name" value="SLR1661 PROTEIN"/>
    <property type="match status" value="1"/>
</dbReference>
<keyword evidence="4" id="KW-1185">Reference proteome</keyword>
<dbReference type="Pfam" id="PF03865">
    <property type="entry name" value="ShlB"/>
    <property type="match status" value="1"/>
</dbReference>
<feature type="signal peptide" evidence="1">
    <location>
        <begin position="1"/>
        <end position="26"/>
    </location>
</feature>
<feature type="chain" id="PRO_5046874275" evidence="1">
    <location>
        <begin position="27"/>
        <end position="837"/>
    </location>
</feature>
<evidence type="ECO:0000313" key="3">
    <source>
        <dbReference type="EMBL" id="MFG6430013.1"/>
    </source>
</evidence>
<reference evidence="3 4" key="1">
    <citation type="submission" date="2024-08" db="EMBL/GenBank/DDBJ databases">
        <authorList>
            <person name="Lu H."/>
        </authorList>
    </citation>
    <scope>NUCLEOTIDE SEQUENCE [LARGE SCALE GENOMIC DNA]</scope>
    <source>
        <strain evidence="3 4">LYH14W</strain>
    </source>
</reference>
<feature type="domain" description="Haemolysin activator HlyB C-terminal" evidence="2">
    <location>
        <begin position="669"/>
        <end position="798"/>
    </location>
</feature>
<dbReference type="InterPro" id="IPR051544">
    <property type="entry name" value="TPS_OM_transporter"/>
</dbReference>
<dbReference type="InterPro" id="IPR005565">
    <property type="entry name" value="Hemolysn_activator_HlyB_C"/>
</dbReference>
<evidence type="ECO:0000259" key="2">
    <source>
        <dbReference type="Pfam" id="PF03865"/>
    </source>
</evidence>
<protein>
    <submittedName>
        <fullName evidence="3">ShlB/FhaC/HecB family hemolysin secretion/activation protein</fullName>
    </submittedName>
</protein>
<gene>
    <name evidence="3" type="ORF">ACG00Y_08835</name>
</gene>
<keyword evidence="1" id="KW-0732">Signal</keyword>
<comment type="caution">
    <text evidence="3">The sequence shown here is derived from an EMBL/GenBank/DDBJ whole genome shotgun (WGS) entry which is preliminary data.</text>
</comment>
<sequence length="837" mass="89569">MAGGLGSWLAAVGLAAALLGPAAALAQSPPPRLHATLMLRGGHLALDPASTRLALGDHAAVYRACQLSDDALKAGLIAAIDKTLQRRGPVLEQLALDPFNATDADNQPRTDLPALRLALGRLAKSDPATAEANTFSGPWTQAQQVFTRWLEAHRNDPLPVRVTFERGLYADVYATMASASDWLDEPARPIPDLYGTLQTEDHQALERGAVIFDIAPPFQAREDGTGKSKLALTVNLAAWASRLQALREDLLDPLHCQLWSRQAVVGRAQDYMQARGVALQHYATQAMASKGQAANLPQMEPNDQAGIAVEPTRYRNEPGSVEVVGGRVLLSPDPQLDYLIVHADPDLDGPLVRRVLYLLLPTPDWGSLRDALATRMCIARRLPGGKPGPGTQPLMLSFVDPAFPTQFSSTYLTQRALAERMRRLADVGYRLQLASPILRAEHRRKSVSLVVTKSGSASAGMPVGALGLTDCAGGSAPEAGAVADIAAVAAPPPRAAQDNGRREPPRHELAVGAQYDGAHPLRLLSTLARAGLSPDDTLSLSAAFQGKASADLQYSRDFLWFDNGVARRVQASVRSYTEFEPGQPRSSGEQDERHTGLDLSATVDLWRDVENSFAQLLLTAGRKTIRPEAGAPTGTAGVTLRSAGLGLVFSHSLHATARPSALDAELQVQAGRAGAGHGRYGRAQASLAWQRFVGPFWRWDLRANATAVRGPAPQAEWPTFGGEQSVRGYAADLAVARRTWALQNELWLPPPGADRVDAALGALLRRQVALALFVDIGGLRGSPSQHAGTKAGAGLGLRYLADASVTLRLDWARPVGEDDARLRSGQWLLSITSRHTL</sequence>
<dbReference type="RefSeq" id="WP_394477950.1">
    <property type="nucleotide sequence ID" value="NZ_JBIGHV010000003.1"/>
</dbReference>
<name>A0ABW7F412_9BURK</name>
<accession>A0ABW7F412</accession>
<proteinExistence type="predicted"/>